<name>X0X0I6_9ZZZZ</name>
<evidence type="ECO:0000256" key="1">
    <source>
        <dbReference type="SAM" id="MobiDB-lite"/>
    </source>
</evidence>
<dbReference type="EMBL" id="BARS01036754">
    <property type="protein sequence ID" value="GAG18506.1"/>
    <property type="molecule type" value="Genomic_DNA"/>
</dbReference>
<comment type="caution">
    <text evidence="2">The sequence shown here is derived from an EMBL/GenBank/DDBJ whole genome shotgun (WGS) entry which is preliminary data.</text>
</comment>
<protein>
    <submittedName>
        <fullName evidence="2">Uncharacterized protein</fullName>
    </submittedName>
</protein>
<dbReference type="AlphaFoldDB" id="X0X0I6"/>
<organism evidence="2">
    <name type="scientific">marine sediment metagenome</name>
    <dbReference type="NCBI Taxonomy" id="412755"/>
    <lineage>
        <taxon>unclassified sequences</taxon>
        <taxon>metagenomes</taxon>
        <taxon>ecological metagenomes</taxon>
    </lineage>
</organism>
<evidence type="ECO:0000313" key="2">
    <source>
        <dbReference type="EMBL" id="GAG18506.1"/>
    </source>
</evidence>
<proteinExistence type="predicted"/>
<feature type="region of interest" description="Disordered" evidence="1">
    <location>
        <begin position="187"/>
        <end position="210"/>
    </location>
</feature>
<reference evidence="2" key="1">
    <citation type="journal article" date="2014" name="Front. Microbiol.">
        <title>High frequency of phylogenetically diverse reductive dehalogenase-homologous genes in deep subseafloor sedimentary metagenomes.</title>
        <authorList>
            <person name="Kawai M."/>
            <person name="Futagami T."/>
            <person name="Toyoda A."/>
            <person name="Takaki Y."/>
            <person name="Nishi S."/>
            <person name="Hori S."/>
            <person name="Arai W."/>
            <person name="Tsubouchi T."/>
            <person name="Morono Y."/>
            <person name="Uchiyama I."/>
            <person name="Ito T."/>
            <person name="Fujiyama A."/>
            <person name="Inagaki F."/>
            <person name="Takami H."/>
        </authorList>
    </citation>
    <scope>NUCLEOTIDE SEQUENCE</scope>
    <source>
        <strain evidence="2">Expedition CK06-06</strain>
    </source>
</reference>
<feature type="non-terminal residue" evidence="2">
    <location>
        <position position="1"/>
    </location>
</feature>
<sequence>AVPCALLPASIGPDRLDREFVTGPDAILQAKLKTEWGGYVHELREPYVGPNKAIIVFLNEHCEPNDIVYAPYGQFPIMFHTNRRCAGLLKASDRRRPGWDQLPDYLFNPDLADWLTIRPGGHPPGGFRATVRRWRIRAQRTGRRLAFHRLPVAEIRWGNRPLLQYHYFQSPGPGGTRDIGLIGFERVTRPGASRRSAPQPSPTANGERRP</sequence>
<gene>
    <name evidence="2" type="ORF">S01H1_56441</name>
</gene>
<accession>X0X0I6</accession>